<dbReference type="PANTHER" id="PTHR43692">
    <property type="entry name" value="UDP-N-ACETYLMURAMOYLALANINE--D-GLUTAMATE LIGASE"/>
    <property type="match status" value="1"/>
</dbReference>
<comment type="function">
    <text evidence="7 8">Cell wall formation. Catalyzes the addition of glutamate to the nucleotide precursor UDP-N-acetylmuramoyl-L-alanine (UMA).</text>
</comment>
<dbReference type="UniPathway" id="UPA00219"/>
<dbReference type="Gene3D" id="3.90.190.20">
    <property type="entry name" value="Mur ligase, C-terminal domain"/>
    <property type="match status" value="1"/>
</dbReference>
<gene>
    <name evidence="7" type="primary">murD</name>
    <name evidence="11" type="ORF">A2786_03000</name>
</gene>
<keyword evidence="7 8" id="KW-0132">Cell division</keyword>
<protein>
    <recommendedName>
        <fullName evidence="7 8">UDP-N-acetylmuramoylalanine--D-glutamate ligase</fullName>
        <ecNumber evidence="7 8">6.3.2.9</ecNumber>
    </recommendedName>
    <alternativeName>
        <fullName evidence="7">D-glutamic acid-adding enzyme</fullName>
    </alternativeName>
    <alternativeName>
        <fullName evidence="7">UDP-N-acetylmuramoyl-L-alanyl-D-glutamate synthetase</fullName>
    </alternativeName>
</protein>
<evidence type="ECO:0000256" key="8">
    <source>
        <dbReference type="RuleBase" id="RU003664"/>
    </source>
</evidence>
<keyword evidence="7 8" id="KW-0961">Cell wall biogenesis/degradation</keyword>
<evidence type="ECO:0000256" key="3">
    <source>
        <dbReference type="ARBA" id="ARBA00022490"/>
    </source>
</evidence>
<comment type="similarity">
    <text evidence="7">Belongs to the MurCDEF family.</text>
</comment>
<dbReference type="InterPro" id="IPR005762">
    <property type="entry name" value="MurD"/>
</dbReference>
<sequence>MTPFGKLKRDFAGKKVLIFGLGVLGRGADVAKLFVEIGAKVTATDIKTAPKLGPSLKRLRGLPISYILGRHRAEDIVNTDVIIRNPGVPWNHHLLERARQVGIPVLMDTALFMRYFEGTSVGITGTRGKTTTTLLIRALLSTGNRTVFLAGNATRKANCRLLTHSSQSLAVMELSSWELQGFRDERRSPNIAVVTNLYADHLNTYKSMEEYAADKETIFLFQNKRETVILNRENPYTKKMAERVRSVVRWFSKEDFPSSWKLPLRGAHNFENAAAALKVADLFGVPKDIEARVFAGFSAVEHRLETVGRYRGIEFVNDTTATTPIATIKALQAINQPTILLVGGNSKNLPLEELPGEIEKHVKAVVILKGTGSRLLVKALKPWKDLKVYYPSAFDQAVRTAIKLASPGDVVLLSPAFTSFAEFSNEFERGERFNSLVKGLTKRKEREK</sequence>
<evidence type="ECO:0000259" key="9">
    <source>
        <dbReference type="Pfam" id="PF02875"/>
    </source>
</evidence>
<name>A0A1G1VSS6_9BACT</name>
<reference evidence="11 12" key="1">
    <citation type="journal article" date="2016" name="Nat. Commun.">
        <title>Thousands of microbial genomes shed light on interconnected biogeochemical processes in an aquifer system.</title>
        <authorList>
            <person name="Anantharaman K."/>
            <person name="Brown C.T."/>
            <person name="Hug L.A."/>
            <person name="Sharon I."/>
            <person name="Castelle C.J."/>
            <person name="Probst A.J."/>
            <person name="Thomas B.C."/>
            <person name="Singh A."/>
            <person name="Wilkins M.J."/>
            <person name="Karaoz U."/>
            <person name="Brodie E.L."/>
            <person name="Williams K.H."/>
            <person name="Hubbard S.S."/>
            <person name="Banfield J.F."/>
        </authorList>
    </citation>
    <scope>NUCLEOTIDE SEQUENCE [LARGE SCALE GENOMIC DNA]</scope>
</reference>
<feature type="binding site" evidence="7">
    <location>
        <begin position="125"/>
        <end position="131"/>
    </location>
    <ligand>
        <name>ATP</name>
        <dbReference type="ChEBI" id="CHEBI:30616"/>
    </ligand>
</feature>
<feature type="domain" description="Mur ligase central" evidence="10">
    <location>
        <begin position="123"/>
        <end position="251"/>
    </location>
</feature>
<dbReference type="NCBIfam" id="TIGR01087">
    <property type="entry name" value="murD"/>
    <property type="match status" value="1"/>
</dbReference>
<dbReference type="EC" id="6.3.2.9" evidence="7 8"/>
<dbReference type="Pfam" id="PF21799">
    <property type="entry name" value="MurD-like_N"/>
    <property type="match status" value="1"/>
</dbReference>
<comment type="pathway">
    <text evidence="2 7 8">Cell wall biogenesis; peptidoglycan biosynthesis.</text>
</comment>
<feature type="domain" description="Mur ligase C-terminal" evidence="9">
    <location>
        <begin position="302"/>
        <end position="416"/>
    </location>
</feature>
<proteinExistence type="inferred from homology"/>
<keyword evidence="6 7" id="KW-0067">ATP-binding</keyword>
<evidence type="ECO:0000256" key="4">
    <source>
        <dbReference type="ARBA" id="ARBA00022598"/>
    </source>
</evidence>
<keyword evidence="4 7" id="KW-0436">Ligase</keyword>
<dbReference type="InterPro" id="IPR004101">
    <property type="entry name" value="Mur_ligase_C"/>
</dbReference>
<dbReference type="HAMAP" id="MF_00639">
    <property type="entry name" value="MurD"/>
    <property type="match status" value="1"/>
</dbReference>
<keyword evidence="5 7" id="KW-0547">Nucleotide-binding</keyword>
<evidence type="ECO:0000256" key="2">
    <source>
        <dbReference type="ARBA" id="ARBA00004752"/>
    </source>
</evidence>
<dbReference type="Pfam" id="PF02875">
    <property type="entry name" value="Mur_ligase_C"/>
    <property type="match status" value="1"/>
</dbReference>
<dbReference type="SUPFAM" id="SSF53623">
    <property type="entry name" value="MurD-like peptide ligases, catalytic domain"/>
    <property type="match status" value="1"/>
</dbReference>
<dbReference type="GO" id="GO:0005737">
    <property type="term" value="C:cytoplasm"/>
    <property type="evidence" value="ECO:0007669"/>
    <property type="project" value="UniProtKB-SubCell"/>
</dbReference>
<accession>A0A1G1VSS6</accession>
<dbReference type="Pfam" id="PF08245">
    <property type="entry name" value="Mur_ligase_M"/>
    <property type="match status" value="1"/>
</dbReference>
<evidence type="ECO:0000259" key="10">
    <source>
        <dbReference type="Pfam" id="PF08245"/>
    </source>
</evidence>
<dbReference type="GO" id="GO:0008764">
    <property type="term" value="F:UDP-N-acetylmuramoylalanine-D-glutamate ligase activity"/>
    <property type="evidence" value="ECO:0007669"/>
    <property type="project" value="UniProtKB-UniRule"/>
</dbReference>
<comment type="caution">
    <text evidence="11">The sequence shown here is derived from an EMBL/GenBank/DDBJ whole genome shotgun (WGS) entry which is preliminary data.</text>
</comment>
<dbReference type="InterPro" id="IPR036565">
    <property type="entry name" value="Mur-like_cat_sf"/>
</dbReference>
<dbReference type="Gene3D" id="3.40.50.720">
    <property type="entry name" value="NAD(P)-binding Rossmann-like Domain"/>
    <property type="match status" value="1"/>
</dbReference>
<dbReference type="PANTHER" id="PTHR43692:SF1">
    <property type="entry name" value="UDP-N-ACETYLMURAMOYLALANINE--D-GLUTAMATE LIGASE"/>
    <property type="match status" value="1"/>
</dbReference>
<dbReference type="GO" id="GO:0008360">
    <property type="term" value="P:regulation of cell shape"/>
    <property type="evidence" value="ECO:0007669"/>
    <property type="project" value="UniProtKB-KW"/>
</dbReference>
<dbReference type="InterPro" id="IPR036615">
    <property type="entry name" value="Mur_ligase_C_dom_sf"/>
</dbReference>
<dbReference type="AlphaFoldDB" id="A0A1G1VSS6"/>
<keyword evidence="7 8" id="KW-0573">Peptidoglycan synthesis</keyword>
<dbReference type="Gene3D" id="3.40.1190.10">
    <property type="entry name" value="Mur-like, catalytic domain"/>
    <property type="match status" value="1"/>
</dbReference>
<evidence type="ECO:0000256" key="1">
    <source>
        <dbReference type="ARBA" id="ARBA00004496"/>
    </source>
</evidence>
<dbReference type="EMBL" id="MHCJ01000003">
    <property type="protein sequence ID" value="OGY18442.1"/>
    <property type="molecule type" value="Genomic_DNA"/>
</dbReference>
<evidence type="ECO:0000256" key="6">
    <source>
        <dbReference type="ARBA" id="ARBA00022840"/>
    </source>
</evidence>
<comment type="catalytic activity">
    <reaction evidence="7 8">
        <text>UDP-N-acetyl-alpha-D-muramoyl-L-alanine + D-glutamate + ATP = UDP-N-acetyl-alpha-D-muramoyl-L-alanyl-D-glutamate + ADP + phosphate + H(+)</text>
        <dbReference type="Rhea" id="RHEA:16429"/>
        <dbReference type="ChEBI" id="CHEBI:15378"/>
        <dbReference type="ChEBI" id="CHEBI:29986"/>
        <dbReference type="ChEBI" id="CHEBI:30616"/>
        <dbReference type="ChEBI" id="CHEBI:43474"/>
        <dbReference type="ChEBI" id="CHEBI:83898"/>
        <dbReference type="ChEBI" id="CHEBI:83900"/>
        <dbReference type="ChEBI" id="CHEBI:456216"/>
        <dbReference type="EC" id="6.3.2.9"/>
    </reaction>
</comment>
<dbReference type="GO" id="GO:0071555">
    <property type="term" value="P:cell wall organization"/>
    <property type="evidence" value="ECO:0007669"/>
    <property type="project" value="UniProtKB-KW"/>
</dbReference>
<dbReference type="SUPFAM" id="SSF53244">
    <property type="entry name" value="MurD-like peptide ligases, peptide-binding domain"/>
    <property type="match status" value="1"/>
</dbReference>
<evidence type="ECO:0000313" key="12">
    <source>
        <dbReference type="Proteomes" id="UP000179233"/>
    </source>
</evidence>
<dbReference type="GO" id="GO:0009252">
    <property type="term" value="P:peptidoglycan biosynthetic process"/>
    <property type="evidence" value="ECO:0007669"/>
    <property type="project" value="UniProtKB-UniRule"/>
</dbReference>
<keyword evidence="7 8" id="KW-0131">Cell cycle</keyword>
<organism evidence="11 12">
    <name type="scientific">Candidatus Chisholmbacteria bacterium RIFCSPHIGHO2_01_FULL_52_32</name>
    <dbReference type="NCBI Taxonomy" id="1797591"/>
    <lineage>
        <taxon>Bacteria</taxon>
        <taxon>Candidatus Chisholmiibacteriota</taxon>
    </lineage>
</organism>
<keyword evidence="7 8" id="KW-0133">Cell shape</keyword>
<dbReference type="Proteomes" id="UP000179233">
    <property type="component" value="Unassembled WGS sequence"/>
</dbReference>
<dbReference type="SUPFAM" id="SSF51984">
    <property type="entry name" value="MurCD N-terminal domain"/>
    <property type="match status" value="1"/>
</dbReference>
<comment type="subcellular location">
    <subcellularLocation>
        <location evidence="1 7 8">Cytoplasm</location>
    </subcellularLocation>
</comment>
<dbReference type="InterPro" id="IPR013221">
    <property type="entry name" value="Mur_ligase_cen"/>
</dbReference>
<dbReference type="GO" id="GO:0005524">
    <property type="term" value="F:ATP binding"/>
    <property type="evidence" value="ECO:0007669"/>
    <property type="project" value="UniProtKB-UniRule"/>
</dbReference>
<evidence type="ECO:0000313" key="11">
    <source>
        <dbReference type="EMBL" id="OGY18442.1"/>
    </source>
</evidence>
<evidence type="ECO:0000256" key="7">
    <source>
        <dbReference type="HAMAP-Rule" id="MF_00639"/>
    </source>
</evidence>
<dbReference type="GO" id="GO:0051301">
    <property type="term" value="P:cell division"/>
    <property type="evidence" value="ECO:0007669"/>
    <property type="project" value="UniProtKB-KW"/>
</dbReference>
<keyword evidence="3 7" id="KW-0963">Cytoplasm</keyword>
<evidence type="ECO:0000256" key="5">
    <source>
        <dbReference type="ARBA" id="ARBA00022741"/>
    </source>
</evidence>